<evidence type="ECO:0000313" key="2">
    <source>
        <dbReference type="Proteomes" id="UP000232003"/>
    </source>
</evidence>
<name>A0A2K8SJT4_9NOSO</name>
<dbReference type="Proteomes" id="UP000232003">
    <property type="component" value="Chromosome"/>
</dbReference>
<organism evidence="1 2">
    <name type="scientific">Nostoc flagelliforme CCNUN1</name>
    <dbReference type="NCBI Taxonomy" id="2038116"/>
    <lineage>
        <taxon>Bacteria</taxon>
        <taxon>Bacillati</taxon>
        <taxon>Cyanobacteriota</taxon>
        <taxon>Cyanophyceae</taxon>
        <taxon>Nostocales</taxon>
        <taxon>Nostocaceae</taxon>
        <taxon>Nostoc</taxon>
    </lineage>
</organism>
<proteinExistence type="predicted"/>
<keyword evidence="2" id="KW-1185">Reference proteome</keyword>
<dbReference type="EMBL" id="CP024785">
    <property type="protein sequence ID" value="AUB35719.1"/>
    <property type="molecule type" value="Genomic_DNA"/>
</dbReference>
<dbReference type="KEGG" id="nfl:COO91_01609"/>
<reference evidence="1 2" key="1">
    <citation type="submission" date="2017-11" db="EMBL/GenBank/DDBJ databases">
        <title>Complete genome of a free-living desiccation-tolerant cyanobacterium and its photosynthetic adaptation to extreme terrestrial habitat.</title>
        <authorList>
            <person name="Shang J."/>
        </authorList>
    </citation>
    <scope>NUCLEOTIDE SEQUENCE [LARGE SCALE GENOMIC DNA]</scope>
    <source>
        <strain evidence="1 2">CCNUN1</strain>
    </source>
</reference>
<dbReference type="AlphaFoldDB" id="A0A2K8SJT4"/>
<protein>
    <submittedName>
        <fullName evidence="1">Uncharacterized protein</fullName>
    </submittedName>
</protein>
<sequence>MILIELPIVKSPLQSKQLRFCSPLRLWGVVGGSSLWLIERT</sequence>
<accession>A0A2K8SJT4</accession>
<gene>
    <name evidence="1" type="ORF">COO91_01609</name>
</gene>
<evidence type="ECO:0000313" key="1">
    <source>
        <dbReference type="EMBL" id="AUB35719.1"/>
    </source>
</evidence>